<dbReference type="NCBIfam" id="TIGR00756">
    <property type="entry name" value="PPR"/>
    <property type="match status" value="4"/>
</dbReference>
<evidence type="ECO:0000259" key="4">
    <source>
        <dbReference type="Pfam" id="PF14432"/>
    </source>
</evidence>
<dbReference type="PROSITE" id="PS51375">
    <property type="entry name" value="PPR"/>
    <property type="match status" value="3"/>
</dbReference>
<evidence type="ECO:0000256" key="3">
    <source>
        <dbReference type="PROSITE-ProRule" id="PRU00708"/>
    </source>
</evidence>
<dbReference type="InterPro" id="IPR046849">
    <property type="entry name" value="E2_motif"/>
</dbReference>
<dbReference type="GO" id="GO:0003723">
    <property type="term" value="F:RNA binding"/>
    <property type="evidence" value="ECO:0007669"/>
    <property type="project" value="InterPro"/>
</dbReference>
<dbReference type="Pfam" id="PF20431">
    <property type="entry name" value="E_motif"/>
    <property type="match status" value="1"/>
</dbReference>
<dbReference type="RefSeq" id="XP_031401345.1">
    <property type="nucleotide sequence ID" value="XM_031545485.1"/>
</dbReference>
<dbReference type="InterPro" id="IPR032867">
    <property type="entry name" value="DYW_dom"/>
</dbReference>
<evidence type="ECO:0000256" key="2">
    <source>
        <dbReference type="ARBA" id="ARBA00022737"/>
    </source>
</evidence>
<feature type="repeat" description="PPR" evidence="3">
    <location>
        <begin position="176"/>
        <end position="206"/>
    </location>
</feature>
<dbReference type="GeneID" id="116211214"/>
<reference evidence="7" key="3">
    <citation type="journal article" date="2020" name="Plant Biotechnol. J.">
        <title>The pomegranate (Punica granatum L.) draft genome dissects genetic divergence between soft- and hard-seeded cultivars.</title>
        <authorList>
            <person name="Luo X."/>
            <person name="Li H."/>
            <person name="Wu Z."/>
            <person name="Yao W."/>
            <person name="Zhao P."/>
            <person name="Cao D."/>
            <person name="Yu H."/>
            <person name="Li K."/>
            <person name="Poudel K."/>
            <person name="Zhao D."/>
            <person name="Zhang F."/>
            <person name="Xia X."/>
            <person name="Chen L."/>
            <person name="Wang Q."/>
            <person name="Jing D."/>
            <person name="Cao S."/>
        </authorList>
    </citation>
    <scope>NUCLEOTIDE SEQUENCE [LARGE SCALE GENOMIC DNA]</scope>
</reference>
<protein>
    <submittedName>
        <fullName evidence="8">Pentatricopeptide repeat-containing protein At5g40405</fullName>
    </submittedName>
</protein>
<evidence type="ECO:0000313" key="7">
    <source>
        <dbReference type="Proteomes" id="UP000515151"/>
    </source>
</evidence>
<feature type="repeat" description="PPR" evidence="3">
    <location>
        <begin position="207"/>
        <end position="241"/>
    </location>
</feature>
<comment type="similarity">
    <text evidence="1">Belongs to the PPR family. PCMP-H subfamily.</text>
</comment>
<evidence type="ECO:0000256" key="1">
    <source>
        <dbReference type="ARBA" id="ARBA00006643"/>
    </source>
</evidence>
<reference evidence="8" key="4">
    <citation type="submission" date="2025-04" db="UniProtKB">
        <authorList>
            <consortium name="RefSeq"/>
        </authorList>
    </citation>
    <scope>IDENTIFICATION</scope>
    <source>
        <tissue evidence="8">Leaf</tissue>
    </source>
</reference>
<dbReference type="Proteomes" id="UP000515151">
    <property type="component" value="Chromosome 6"/>
</dbReference>
<dbReference type="InterPro" id="IPR046960">
    <property type="entry name" value="PPR_At4g14850-like_plant"/>
</dbReference>
<dbReference type="Pfam" id="PF14432">
    <property type="entry name" value="DYW_deaminase"/>
    <property type="match status" value="1"/>
</dbReference>
<organism evidence="5 6">
    <name type="scientific">Punica granatum</name>
    <name type="common">Pomegranate</name>
    <dbReference type="NCBI Taxonomy" id="22663"/>
    <lineage>
        <taxon>Eukaryota</taxon>
        <taxon>Viridiplantae</taxon>
        <taxon>Streptophyta</taxon>
        <taxon>Embryophyta</taxon>
        <taxon>Tracheophyta</taxon>
        <taxon>Spermatophyta</taxon>
        <taxon>Magnoliopsida</taxon>
        <taxon>eudicotyledons</taxon>
        <taxon>Gunneridae</taxon>
        <taxon>Pentapetalae</taxon>
        <taxon>rosids</taxon>
        <taxon>malvids</taxon>
        <taxon>Myrtales</taxon>
        <taxon>Lythraceae</taxon>
        <taxon>Punica</taxon>
    </lineage>
</organism>
<dbReference type="GO" id="GO:0009451">
    <property type="term" value="P:RNA modification"/>
    <property type="evidence" value="ECO:0007669"/>
    <property type="project" value="InterPro"/>
</dbReference>
<dbReference type="Pfam" id="PF01535">
    <property type="entry name" value="PPR"/>
    <property type="match status" value="2"/>
</dbReference>
<reference evidence="5" key="2">
    <citation type="submission" date="2017-06" db="EMBL/GenBank/DDBJ databases">
        <title>The pomegranate genome and the genomics of punicalagin biosynthesis.</title>
        <authorList>
            <person name="Xu C."/>
        </authorList>
    </citation>
    <scope>NUCLEOTIDE SEQUENCE [LARGE SCALE GENOMIC DNA]</scope>
    <source>
        <tissue evidence="5">Fresh leaf</tissue>
    </source>
</reference>
<dbReference type="FunFam" id="1.25.40.10:FF:001912">
    <property type="entry name" value="Putative pentatricopeptide repeat-containing protein isoform A"/>
    <property type="match status" value="1"/>
</dbReference>
<dbReference type="Pfam" id="PF13041">
    <property type="entry name" value="PPR_2"/>
    <property type="match status" value="2"/>
</dbReference>
<dbReference type="GO" id="GO:0008270">
    <property type="term" value="F:zinc ion binding"/>
    <property type="evidence" value="ECO:0007669"/>
    <property type="project" value="InterPro"/>
</dbReference>
<feature type="repeat" description="PPR" evidence="3">
    <location>
        <begin position="308"/>
        <end position="342"/>
    </location>
</feature>
<dbReference type="InterPro" id="IPR002885">
    <property type="entry name" value="PPR_rpt"/>
</dbReference>
<sequence length="616" mass="69069">MNFLRCAVKHPSIALIDAATTLRELKQIHAQLMYGGVTADAHLCGQFTAAVALRNPVNLKYSVWVLDQCEAQTLFALNSLIRVHSKGPTPHSSFHFYRRILGSPDNLRPDNFTYNFLVRASAALPGGGPGPSVHCAVVKHGFEEDPHIQSGLIFMYAEIGCLGSCHRLFSGIASPDVVCQTAMVSACTRCGDIDFAKKLFDEMPERDPIAWNAMISGYTQRGKPRDALELFHLMQLEGVRVNEVSMVSVLSACSHLGALDQGRWAHAYIERNRLKITLTLGTALIDMYAKCGDTRKAMDVFWGMKERNVYTWSSAMNGLAMNGVGDECLKLFSLMKEDGIVPNEVTFVSVLRACSVAGLVSEGIKHFEDMKLVYGIEPQLEHYGCMVDLYGRAGRLTEALDFINKMPVEPHAAAWGALLNACKIHKNMEIGELASMKIVEIEAKNHGAYVQLSNIYAENRNWDSVSYVREMMKSRGVRKLPGCSVLEVDGGVHEFFAGDHRTHPMSKEIKVMLDEISRRLKLAGYVANTEPVLFDIEDEEKEDTLSLHSEKIAIAFGLIRLNEAVPIRIVKNLRVCWDCHQYTKMISRAFNREIIVRDRNRFHHFKDGECSCRDYW</sequence>
<dbReference type="Pfam" id="PF20430">
    <property type="entry name" value="Eplus_motif"/>
    <property type="match status" value="1"/>
</dbReference>
<dbReference type="FunFam" id="1.25.40.10:FF:000184">
    <property type="entry name" value="Pentatricopeptide repeat-containing protein, chloroplastic"/>
    <property type="match status" value="1"/>
</dbReference>
<feature type="domain" description="DYW" evidence="4">
    <location>
        <begin position="524"/>
        <end position="616"/>
    </location>
</feature>
<dbReference type="Gene3D" id="1.25.40.10">
    <property type="entry name" value="Tetratricopeptide repeat domain"/>
    <property type="match status" value="2"/>
</dbReference>
<dbReference type="OrthoDB" id="411581at2759"/>
<dbReference type="Proteomes" id="UP000197138">
    <property type="component" value="Unassembled WGS sequence"/>
</dbReference>
<dbReference type="PANTHER" id="PTHR47926:SF379">
    <property type="entry name" value="TETRATRICOPEPTIDE-LIKE HELICAL DOMAIN SUPERFAMILY"/>
    <property type="match status" value="1"/>
</dbReference>
<evidence type="ECO:0000313" key="5">
    <source>
        <dbReference type="EMBL" id="OWM75987.1"/>
    </source>
</evidence>
<reference evidence="6" key="1">
    <citation type="journal article" date="2017" name="Plant J.">
        <title>The pomegranate (Punica granatum L.) genome and the genomics of punicalagin biosynthesis.</title>
        <authorList>
            <person name="Qin G."/>
            <person name="Xu C."/>
            <person name="Ming R."/>
            <person name="Tang H."/>
            <person name="Guyot R."/>
            <person name="Kramer E.M."/>
            <person name="Hu Y."/>
            <person name="Yi X."/>
            <person name="Qi Y."/>
            <person name="Xu X."/>
            <person name="Gao Z."/>
            <person name="Pan H."/>
            <person name="Jian J."/>
            <person name="Tian Y."/>
            <person name="Yue Z."/>
            <person name="Xu Y."/>
        </authorList>
    </citation>
    <scope>NUCLEOTIDE SEQUENCE [LARGE SCALE GENOMIC DNA]</scope>
    <source>
        <strain evidence="6">cv. Dabenzi</strain>
    </source>
</reference>
<proteinExistence type="inferred from homology"/>
<evidence type="ECO:0000313" key="6">
    <source>
        <dbReference type="Proteomes" id="UP000197138"/>
    </source>
</evidence>
<dbReference type="AlphaFoldDB" id="A0A218WSY7"/>
<dbReference type="PANTHER" id="PTHR47926">
    <property type="entry name" value="PENTATRICOPEPTIDE REPEAT-CONTAINING PROTEIN"/>
    <property type="match status" value="1"/>
</dbReference>
<evidence type="ECO:0000313" key="8">
    <source>
        <dbReference type="RefSeq" id="XP_031401345.1"/>
    </source>
</evidence>
<name>A0A218WSY7_PUNGR</name>
<keyword evidence="7" id="KW-1185">Reference proteome</keyword>
<dbReference type="InterPro" id="IPR046848">
    <property type="entry name" value="E_motif"/>
</dbReference>
<gene>
    <name evidence="8" type="primary">LOC116211214</name>
    <name evidence="5" type="ORF">CDL15_Pgr009632</name>
</gene>
<keyword evidence="2" id="KW-0677">Repeat</keyword>
<dbReference type="InterPro" id="IPR011990">
    <property type="entry name" value="TPR-like_helical_dom_sf"/>
</dbReference>
<accession>A0A218WSY7</accession>
<dbReference type="EMBL" id="MTKT01003224">
    <property type="protein sequence ID" value="OWM75987.1"/>
    <property type="molecule type" value="Genomic_DNA"/>
</dbReference>